<dbReference type="Pfam" id="PF03720">
    <property type="entry name" value="UDPG_MGDP_dh_C"/>
    <property type="match status" value="1"/>
</dbReference>
<evidence type="ECO:0000256" key="1">
    <source>
        <dbReference type="ARBA" id="ARBA00006601"/>
    </source>
</evidence>
<dbReference type="InterPro" id="IPR028359">
    <property type="entry name" value="UDP_ManNAc/GlcNAc_DH"/>
</dbReference>
<name>A0A238K207_9RHOB</name>
<dbReference type="GO" id="GO:0016628">
    <property type="term" value="F:oxidoreductase activity, acting on the CH-CH group of donors, NAD or NADP as acceptor"/>
    <property type="evidence" value="ECO:0007669"/>
    <property type="project" value="InterPro"/>
</dbReference>
<dbReference type="NCBIfam" id="TIGR03026">
    <property type="entry name" value="NDP-sugDHase"/>
    <property type="match status" value="1"/>
</dbReference>
<proteinExistence type="inferred from homology"/>
<dbReference type="SUPFAM" id="SSF48179">
    <property type="entry name" value="6-phosphogluconate dehydrogenase C-terminal domain-like"/>
    <property type="match status" value="1"/>
</dbReference>
<dbReference type="InterPro" id="IPR014026">
    <property type="entry name" value="UDP-Glc/GDP-Man_DH_dimer"/>
</dbReference>
<dbReference type="Pfam" id="PF00984">
    <property type="entry name" value="UDPG_MGDP_dh"/>
    <property type="match status" value="1"/>
</dbReference>
<dbReference type="InterPro" id="IPR017476">
    <property type="entry name" value="UDP-Glc/GDP-Man"/>
</dbReference>
<dbReference type="InterPro" id="IPR036291">
    <property type="entry name" value="NAD(P)-bd_dom_sf"/>
</dbReference>
<dbReference type="Gene3D" id="3.40.50.720">
    <property type="entry name" value="NAD(P)-binding Rossmann-like Domain"/>
    <property type="match status" value="2"/>
</dbReference>
<gene>
    <name evidence="6" type="primary">wbpA</name>
    <name evidence="6" type="ORF">MAA8898_00885</name>
</gene>
<dbReference type="GO" id="GO:0051287">
    <property type="term" value="F:NAD binding"/>
    <property type="evidence" value="ECO:0007669"/>
    <property type="project" value="InterPro"/>
</dbReference>
<dbReference type="InterPro" id="IPR036220">
    <property type="entry name" value="UDP-Glc/GDP-Man_DH_C_sf"/>
</dbReference>
<dbReference type="InterPro" id="IPR014027">
    <property type="entry name" value="UDP-Glc/GDP-Man_DH_C"/>
</dbReference>
<dbReference type="GO" id="GO:0047004">
    <property type="term" value="F:UDP-N-acetylglucosamine 6-dehydrogenase activity"/>
    <property type="evidence" value="ECO:0007669"/>
    <property type="project" value="UniProtKB-EC"/>
</dbReference>
<dbReference type="InterPro" id="IPR008927">
    <property type="entry name" value="6-PGluconate_DH-like_C_sf"/>
</dbReference>
<dbReference type="PANTHER" id="PTHR43491">
    <property type="entry name" value="UDP-N-ACETYL-D-MANNOSAMINE DEHYDROGENASE"/>
    <property type="match status" value="1"/>
</dbReference>
<reference evidence="6 7" key="1">
    <citation type="submission" date="2017-05" db="EMBL/GenBank/DDBJ databases">
        <authorList>
            <person name="Song R."/>
            <person name="Chenine A.L."/>
            <person name="Ruprecht R.M."/>
        </authorList>
    </citation>
    <scope>NUCLEOTIDE SEQUENCE [LARGE SCALE GENOMIC DNA]</scope>
    <source>
        <strain evidence="6 7">CECT 8898</strain>
    </source>
</reference>
<dbReference type="Pfam" id="PF03721">
    <property type="entry name" value="UDPG_MGDP_dh_N"/>
    <property type="match status" value="1"/>
</dbReference>
<keyword evidence="2 6" id="KW-0560">Oxidoreductase</keyword>
<evidence type="ECO:0000256" key="4">
    <source>
        <dbReference type="PIRNR" id="PIRNR000124"/>
    </source>
</evidence>
<accession>A0A238K207</accession>
<comment type="similarity">
    <text evidence="1 4">Belongs to the UDP-glucose/GDP-mannose dehydrogenase family.</text>
</comment>
<evidence type="ECO:0000313" key="6">
    <source>
        <dbReference type="EMBL" id="SMX36487.1"/>
    </source>
</evidence>
<keyword evidence="7" id="KW-1185">Reference proteome</keyword>
<dbReference type="InterPro" id="IPR001732">
    <property type="entry name" value="UDP-Glc/GDP-Man_DH_N"/>
</dbReference>
<dbReference type="SMART" id="SM00984">
    <property type="entry name" value="UDPG_MGDP_dh_C"/>
    <property type="match status" value="1"/>
</dbReference>
<sequence>MVSTTLQDARLNRDARITRLRLVADKQAGKARHEDIAVIGLGYVGLPLAVRLAHSFERVAGFDISARRVDQINDGYDATNEIDPLTLRGSGLTASTACADIADASFYIVTVPTPIDDARKPDLGPLVSSCEVVGPCLKAGDIVVFESTVYPGATEEICVPILERLSGLRMGVDFGIGYSPERINPGDKVNTVTNVVKVISGDSPDTLARVRAVYETVIDAGLHAAPSIKVAEAAKVLENTQRDVNIALMNEMSLICDKIGINTHDVIDAAATKWNFVRMTPGLVGGHCIGVDPYYLAALAERIGHNPQVIMAGRRTNEMMVRHVADAALRLLIQQGGEIVGKRVGVCGVTFKEDVPDLRNSKTLELIEVLRGYGLDPIVHDPHCDARDAANHGIKLTRNENFTDLDMMILATAHREYIEDKGFVGRIRDGGALMDVKAVLRKVPMPENLTYWSL</sequence>
<dbReference type="OrthoDB" id="9803238at2"/>
<protein>
    <submittedName>
        <fullName evidence="6">UDP-N-acetyl-D-glucosamine 6-dehydrogenase</fullName>
        <ecNumber evidence="6">1.1.1.136</ecNumber>
    </submittedName>
</protein>
<dbReference type="GO" id="GO:0000271">
    <property type="term" value="P:polysaccharide biosynthetic process"/>
    <property type="evidence" value="ECO:0007669"/>
    <property type="project" value="InterPro"/>
</dbReference>
<dbReference type="PANTHER" id="PTHR43491:SF2">
    <property type="entry name" value="UDP-N-ACETYL-D-MANNOSAMINE DEHYDROGENASE"/>
    <property type="match status" value="1"/>
</dbReference>
<dbReference type="Proteomes" id="UP000207598">
    <property type="component" value="Unassembled WGS sequence"/>
</dbReference>
<evidence type="ECO:0000256" key="2">
    <source>
        <dbReference type="ARBA" id="ARBA00023002"/>
    </source>
</evidence>
<evidence type="ECO:0000313" key="7">
    <source>
        <dbReference type="Proteomes" id="UP000207598"/>
    </source>
</evidence>
<dbReference type="RefSeq" id="WP_094019750.1">
    <property type="nucleotide sequence ID" value="NZ_FXYF01000002.1"/>
</dbReference>
<dbReference type="SUPFAM" id="SSF52413">
    <property type="entry name" value="UDP-glucose/GDP-mannose dehydrogenase C-terminal domain"/>
    <property type="match status" value="1"/>
</dbReference>
<evidence type="ECO:0000259" key="5">
    <source>
        <dbReference type="SMART" id="SM00984"/>
    </source>
</evidence>
<feature type="domain" description="UDP-glucose/GDP-mannose dehydrogenase C-terminal" evidence="5">
    <location>
        <begin position="345"/>
        <end position="442"/>
    </location>
</feature>
<dbReference type="EMBL" id="FXYF01000002">
    <property type="protein sequence ID" value="SMX36487.1"/>
    <property type="molecule type" value="Genomic_DNA"/>
</dbReference>
<dbReference type="EC" id="1.1.1.136" evidence="6"/>
<organism evidence="6 7">
    <name type="scientific">Maliponia aquimaris</name>
    <dbReference type="NCBI Taxonomy" id="1673631"/>
    <lineage>
        <taxon>Bacteria</taxon>
        <taxon>Pseudomonadati</taxon>
        <taxon>Pseudomonadota</taxon>
        <taxon>Alphaproteobacteria</taxon>
        <taxon>Rhodobacterales</taxon>
        <taxon>Paracoccaceae</taxon>
        <taxon>Maliponia</taxon>
    </lineage>
</organism>
<keyword evidence="3" id="KW-0520">NAD</keyword>
<dbReference type="SUPFAM" id="SSF51735">
    <property type="entry name" value="NAD(P)-binding Rossmann-fold domains"/>
    <property type="match status" value="1"/>
</dbReference>
<dbReference type="PIRSF" id="PIRSF000124">
    <property type="entry name" value="UDPglc_GDPman_dh"/>
    <property type="match status" value="1"/>
</dbReference>
<evidence type="ECO:0000256" key="3">
    <source>
        <dbReference type="ARBA" id="ARBA00023027"/>
    </source>
</evidence>
<dbReference type="AlphaFoldDB" id="A0A238K207"/>
<dbReference type="PIRSF" id="PIRSF500136">
    <property type="entry name" value="UDP_ManNAc_DH"/>
    <property type="match status" value="1"/>
</dbReference>